<dbReference type="GO" id="GO:0005694">
    <property type="term" value="C:chromosome"/>
    <property type="evidence" value="ECO:0007669"/>
    <property type="project" value="TreeGrafter"/>
</dbReference>
<dbReference type="Gene3D" id="3.90.1530.30">
    <property type="match status" value="1"/>
</dbReference>
<dbReference type="InterPro" id="IPR004437">
    <property type="entry name" value="ParB/RepB/Spo0J"/>
</dbReference>
<organism evidence="6 7">
    <name type="scientific">Pirellula staleyi (strain ATCC 27377 / DSM 6068 / ICPB 4128)</name>
    <name type="common">Pirella staleyi</name>
    <dbReference type="NCBI Taxonomy" id="530564"/>
    <lineage>
        <taxon>Bacteria</taxon>
        <taxon>Pseudomonadati</taxon>
        <taxon>Planctomycetota</taxon>
        <taxon>Planctomycetia</taxon>
        <taxon>Pirellulales</taxon>
        <taxon>Pirellulaceae</taxon>
        <taxon>Pirellula</taxon>
    </lineage>
</organism>
<sequence precursor="true">MTKDRRLGRGLAALLGAPLDASPAEEAPATLPLTTNLASLSSDASTAPALSIAREEDDPKTSLVMIPVGEIEENPFQPRREFSESEISSLAESLKQHDMLQPILVRVVKGRYQLISGERRLRAATQAGWAKIPARVREADDRLVAELAIVENLQRKDLNPIEKALSFKRYLDEHRCTQEDLAKRLSIDRSTIANLMRLLELPPVVLEGLRTGTITAGHARALLPLGDERMQMDLCRRIEREELSVRDIERMVQQQLDGEDAPTTIPIGGKKNKKSTGPVQSLEQELRMALGTKVEIKQSTKGRGKILVHFTSHEEFDRLRELITQAALGDSRDVG</sequence>
<evidence type="ECO:0000259" key="5">
    <source>
        <dbReference type="SMART" id="SM00470"/>
    </source>
</evidence>
<proteinExistence type="inferred from homology"/>
<dbReference type="HOGENOM" id="CLU_023853_0_0_0"/>
<protein>
    <submittedName>
        <fullName evidence="6">ParB-like partition protein</fullName>
    </submittedName>
</protein>
<evidence type="ECO:0000256" key="4">
    <source>
        <dbReference type="SAM" id="MobiDB-lite"/>
    </source>
</evidence>
<keyword evidence="3" id="KW-0238">DNA-binding</keyword>
<dbReference type="InterPro" id="IPR003115">
    <property type="entry name" value="ParB_N"/>
</dbReference>
<feature type="region of interest" description="Disordered" evidence="4">
    <location>
        <begin position="260"/>
        <end position="280"/>
    </location>
</feature>
<dbReference type="GO" id="GO:0045881">
    <property type="term" value="P:positive regulation of sporulation resulting in formation of a cellular spore"/>
    <property type="evidence" value="ECO:0007669"/>
    <property type="project" value="TreeGrafter"/>
</dbReference>
<keyword evidence="7" id="KW-1185">Reference proteome</keyword>
<dbReference type="PANTHER" id="PTHR33375">
    <property type="entry name" value="CHROMOSOME-PARTITIONING PROTEIN PARB-RELATED"/>
    <property type="match status" value="1"/>
</dbReference>
<evidence type="ECO:0000313" key="6">
    <source>
        <dbReference type="EMBL" id="ADB16674.1"/>
    </source>
</evidence>
<gene>
    <name evidence="6" type="ordered locus">Psta_2000</name>
</gene>
<evidence type="ECO:0000256" key="1">
    <source>
        <dbReference type="ARBA" id="ARBA00006295"/>
    </source>
</evidence>
<dbReference type="KEGG" id="psl:Psta_2000"/>
<dbReference type="CDD" id="cd16393">
    <property type="entry name" value="SPO0J_N"/>
    <property type="match status" value="1"/>
</dbReference>
<name>D2R0S6_PIRSD</name>
<dbReference type="Pfam" id="PF17762">
    <property type="entry name" value="HTH_ParB"/>
    <property type="match status" value="1"/>
</dbReference>
<dbReference type="NCBIfam" id="TIGR00180">
    <property type="entry name" value="parB_part"/>
    <property type="match status" value="1"/>
</dbReference>
<dbReference type="eggNOG" id="COG1475">
    <property type="taxonomic scope" value="Bacteria"/>
</dbReference>
<dbReference type="STRING" id="530564.Psta_2000"/>
<comment type="similarity">
    <text evidence="1">Belongs to the ParB family.</text>
</comment>
<dbReference type="Gene3D" id="1.10.10.2830">
    <property type="match status" value="1"/>
</dbReference>
<dbReference type="FunFam" id="1.10.10.2830:FF:000001">
    <property type="entry name" value="Chromosome partitioning protein ParB"/>
    <property type="match status" value="1"/>
</dbReference>
<dbReference type="GO" id="GO:0003677">
    <property type="term" value="F:DNA binding"/>
    <property type="evidence" value="ECO:0007669"/>
    <property type="project" value="UniProtKB-KW"/>
</dbReference>
<dbReference type="AlphaFoldDB" id="D2R0S6"/>
<evidence type="ECO:0000256" key="2">
    <source>
        <dbReference type="ARBA" id="ARBA00022829"/>
    </source>
</evidence>
<dbReference type="InterPro" id="IPR057240">
    <property type="entry name" value="ParB_dimer_C"/>
</dbReference>
<dbReference type="FunFam" id="3.90.1530.30:FF:000001">
    <property type="entry name" value="Chromosome partitioning protein ParB"/>
    <property type="match status" value="1"/>
</dbReference>
<keyword evidence="2" id="KW-0159">Chromosome partition</keyword>
<dbReference type="SUPFAM" id="SSF110849">
    <property type="entry name" value="ParB/Sulfiredoxin"/>
    <property type="match status" value="1"/>
</dbReference>
<dbReference type="Pfam" id="PF02195">
    <property type="entry name" value="ParB_N"/>
    <property type="match status" value="1"/>
</dbReference>
<dbReference type="EMBL" id="CP001848">
    <property type="protein sequence ID" value="ADB16674.1"/>
    <property type="molecule type" value="Genomic_DNA"/>
</dbReference>
<dbReference type="PANTHER" id="PTHR33375:SF1">
    <property type="entry name" value="CHROMOSOME-PARTITIONING PROTEIN PARB-RELATED"/>
    <property type="match status" value="1"/>
</dbReference>
<reference evidence="6 7" key="1">
    <citation type="journal article" date="2009" name="Stand. Genomic Sci.">
        <title>Complete genome sequence of Pirellula staleyi type strain (ATCC 27377).</title>
        <authorList>
            <person name="Clum A."/>
            <person name="Tindall B.J."/>
            <person name="Sikorski J."/>
            <person name="Ivanova N."/>
            <person name="Mavrommatis K."/>
            <person name="Lucas S."/>
            <person name="Glavina del Rio T."/>
            <person name="Nolan M."/>
            <person name="Chen F."/>
            <person name="Tice H."/>
            <person name="Pitluck S."/>
            <person name="Cheng J.F."/>
            <person name="Chertkov O."/>
            <person name="Brettin T."/>
            <person name="Han C."/>
            <person name="Detter J.C."/>
            <person name="Kuske C."/>
            <person name="Bruce D."/>
            <person name="Goodwin L."/>
            <person name="Ovchinikova G."/>
            <person name="Pati A."/>
            <person name="Mikhailova N."/>
            <person name="Chen A."/>
            <person name="Palaniappan K."/>
            <person name="Land M."/>
            <person name="Hauser L."/>
            <person name="Chang Y.J."/>
            <person name="Jeffries C.D."/>
            <person name="Chain P."/>
            <person name="Rohde M."/>
            <person name="Goker M."/>
            <person name="Bristow J."/>
            <person name="Eisen J.A."/>
            <person name="Markowitz V."/>
            <person name="Hugenholtz P."/>
            <person name="Kyrpides N.C."/>
            <person name="Klenk H.P."/>
            <person name="Lapidus A."/>
        </authorList>
    </citation>
    <scope>NUCLEOTIDE SEQUENCE [LARGE SCALE GENOMIC DNA]</scope>
    <source>
        <strain evidence="7">ATCC 27377 / DSM 6068 / ICPB 4128</strain>
    </source>
</reference>
<dbReference type="SUPFAM" id="SSF109709">
    <property type="entry name" value="KorB DNA-binding domain-like"/>
    <property type="match status" value="1"/>
</dbReference>
<dbReference type="Pfam" id="PF23552">
    <property type="entry name" value="ParB_C"/>
    <property type="match status" value="1"/>
</dbReference>
<evidence type="ECO:0000256" key="3">
    <source>
        <dbReference type="ARBA" id="ARBA00023125"/>
    </source>
</evidence>
<feature type="domain" description="ParB-like N-terminal" evidence="5">
    <location>
        <begin position="64"/>
        <end position="153"/>
    </location>
</feature>
<dbReference type="SMART" id="SM00470">
    <property type="entry name" value="ParB"/>
    <property type="match status" value="1"/>
</dbReference>
<dbReference type="InterPro" id="IPR041468">
    <property type="entry name" value="HTH_ParB/Spo0J"/>
</dbReference>
<dbReference type="GO" id="GO:0007059">
    <property type="term" value="P:chromosome segregation"/>
    <property type="evidence" value="ECO:0007669"/>
    <property type="project" value="UniProtKB-KW"/>
</dbReference>
<dbReference type="InterPro" id="IPR036086">
    <property type="entry name" value="ParB/Sulfiredoxin_sf"/>
</dbReference>
<accession>D2R0S6</accession>
<dbReference type="InterPro" id="IPR050336">
    <property type="entry name" value="Chromosome_partition/occlusion"/>
</dbReference>
<dbReference type="Proteomes" id="UP000001887">
    <property type="component" value="Chromosome"/>
</dbReference>
<evidence type="ECO:0000313" key="7">
    <source>
        <dbReference type="Proteomes" id="UP000001887"/>
    </source>
</evidence>